<dbReference type="InterPro" id="IPR010310">
    <property type="entry name" value="T7SS_ESAT-6-like"/>
</dbReference>
<accession>A0A2T2YU74</accession>
<evidence type="ECO:0000313" key="1">
    <source>
        <dbReference type="EMBL" id="PSR59064.1"/>
    </source>
</evidence>
<evidence type="ECO:0000313" key="2">
    <source>
        <dbReference type="Proteomes" id="UP000241647"/>
    </source>
</evidence>
<organism evidence="1 2">
    <name type="scientific">Nocardia nova</name>
    <dbReference type="NCBI Taxonomy" id="37330"/>
    <lineage>
        <taxon>Bacteria</taxon>
        <taxon>Bacillati</taxon>
        <taxon>Actinomycetota</taxon>
        <taxon>Actinomycetes</taxon>
        <taxon>Mycobacteriales</taxon>
        <taxon>Nocardiaceae</taxon>
        <taxon>Nocardia</taxon>
    </lineage>
</organism>
<comment type="caution">
    <text evidence="1">The sequence shown here is derived from an EMBL/GenBank/DDBJ whole genome shotgun (WGS) entry which is preliminary data.</text>
</comment>
<sequence length="102" mass="10596">MTTPTPGDGYRVDLDHLDAVTAAIAGLQGFVADSLAGLDARVAAAHQSWTGAGADKHRAAHQEWMKAAEEVHDGIEKMRAAAAAAHGHYSNAVAANLKLLGR</sequence>
<dbReference type="SUPFAM" id="SSF140453">
    <property type="entry name" value="EsxAB dimer-like"/>
    <property type="match status" value="1"/>
</dbReference>
<reference evidence="1 2" key="1">
    <citation type="submission" date="2018-02" db="EMBL/GenBank/DDBJ databases">
        <title>8 Nocardia nova and 1 Nocardia cyriacigeorgica strain used for evolution to TMP-SMX.</title>
        <authorList>
            <person name="Mehta H."/>
            <person name="Weng J."/>
            <person name="Shamoo Y."/>
        </authorList>
    </citation>
    <scope>NUCLEOTIDE SEQUENCE [LARGE SCALE GENOMIC DNA]</scope>
    <source>
        <strain evidence="1 2">ATCC 33727</strain>
    </source>
</reference>
<gene>
    <name evidence="1" type="ORF">C8259_28405</name>
</gene>
<dbReference type="Gene3D" id="1.10.287.1060">
    <property type="entry name" value="ESAT-6-like"/>
    <property type="match status" value="1"/>
</dbReference>
<name>A0A2T2YU74_9NOCA</name>
<dbReference type="RefSeq" id="WP_063027417.1">
    <property type="nucleotide sequence ID" value="NZ_PYHS01000019.1"/>
</dbReference>
<dbReference type="AlphaFoldDB" id="A0A2T2YU74"/>
<proteinExistence type="predicted"/>
<dbReference type="EMBL" id="PYHS01000019">
    <property type="protein sequence ID" value="PSR59064.1"/>
    <property type="molecule type" value="Genomic_DNA"/>
</dbReference>
<dbReference type="Pfam" id="PF06013">
    <property type="entry name" value="WXG100"/>
    <property type="match status" value="1"/>
</dbReference>
<dbReference type="InterPro" id="IPR036689">
    <property type="entry name" value="ESAT-6-like_sf"/>
</dbReference>
<dbReference type="Proteomes" id="UP000241647">
    <property type="component" value="Unassembled WGS sequence"/>
</dbReference>
<protein>
    <submittedName>
        <fullName evidence="1">WXG100 family type VII secretion target</fullName>
    </submittedName>
</protein>